<feature type="region of interest" description="Disordered" evidence="13">
    <location>
        <begin position="152"/>
        <end position="190"/>
    </location>
</feature>
<feature type="compositionally biased region" description="Polar residues" evidence="13">
    <location>
        <begin position="303"/>
        <end position="323"/>
    </location>
</feature>
<feature type="compositionally biased region" description="Polar residues" evidence="13">
    <location>
        <begin position="242"/>
        <end position="262"/>
    </location>
</feature>
<feature type="region of interest" description="Disordered" evidence="13">
    <location>
        <begin position="50"/>
        <end position="132"/>
    </location>
</feature>
<keyword evidence="3" id="KW-0479">Metal-binding</keyword>
<feature type="compositionally biased region" description="Polar residues" evidence="13">
    <location>
        <begin position="808"/>
        <end position="826"/>
    </location>
</feature>
<evidence type="ECO:0000256" key="9">
    <source>
        <dbReference type="ARBA" id="ARBA00023163"/>
    </source>
</evidence>
<feature type="region of interest" description="Disordered" evidence="13">
    <location>
        <begin position="1"/>
        <end position="24"/>
    </location>
</feature>
<dbReference type="Proteomes" id="UP000235388">
    <property type="component" value="Unassembled WGS sequence"/>
</dbReference>
<dbReference type="InterPro" id="IPR013087">
    <property type="entry name" value="Znf_C2H2_type"/>
</dbReference>
<keyword evidence="2" id="KW-0678">Repressor</keyword>
<dbReference type="STRING" id="200324.A0A2N5W7E0"/>
<feature type="compositionally biased region" description="Polar residues" evidence="13">
    <location>
        <begin position="731"/>
        <end position="754"/>
    </location>
</feature>
<feature type="region of interest" description="Disordered" evidence="13">
    <location>
        <begin position="860"/>
        <end position="1118"/>
    </location>
</feature>
<dbReference type="FunFam" id="3.30.160.60:FF:000089">
    <property type="entry name" value="DNA-binding protein creA"/>
    <property type="match status" value="1"/>
</dbReference>
<comment type="caution">
    <text evidence="15">The sequence shown here is derived from an EMBL/GenBank/DDBJ whole genome shotgun (WGS) entry which is preliminary data.</text>
</comment>
<dbReference type="FunFam" id="3.30.160.60:FF:000152">
    <property type="entry name" value="DNA-binding protein creA"/>
    <property type="match status" value="1"/>
</dbReference>
<feature type="compositionally biased region" description="Low complexity" evidence="13">
    <location>
        <begin position="497"/>
        <end position="532"/>
    </location>
</feature>
<feature type="compositionally biased region" description="Low complexity" evidence="13">
    <location>
        <begin position="967"/>
        <end position="1001"/>
    </location>
</feature>
<evidence type="ECO:0000313" key="16">
    <source>
        <dbReference type="Proteomes" id="UP000235388"/>
    </source>
</evidence>
<evidence type="ECO:0000256" key="3">
    <source>
        <dbReference type="ARBA" id="ARBA00022723"/>
    </source>
</evidence>
<feature type="compositionally biased region" description="Polar residues" evidence="13">
    <location>
        <begin position="1"/>
        <end position="13"/>
    </location>
</feature>
<sequence length="1118" mass="121258">MNQSTNQRSSSPSEHTHYDTTTRARIPRPYKCPVCDRAFYRLEHQTRHIRTHTGEKPHRCTHPGCDKKFSRSDELTRHTRIHTHPTQRKKSAAAAAAAAAAASNKTHHHQQHTNPTPQTIPPPAHFNQDNLPQHFTQEPHRQHFNYSIQQSLHPNQHPLPQHHHSHPPPPPPPHQHQPANSLSASSQHQHIPATDLPYQQGLRHHPPALVAHRHHPNNSLPGSQSSQPHNAASADPAAAGYQPSTSQSFRSGASTAHLSHSPSHPIGRPPHSEHQIYQQPSSSHSDQHGDRLKPITGYFDRIPSTQPDALSPITQRSSGDFTNSPSSLAYSPASSTHIYYHHSPDHHNSPSHIHHARAAAPRPFHDDRADNQPEWVPPSGRDFSGEHPGMGAGYHGVNERRVEEENDDFSGALSQRPSGSRPRKQAAYSHDDLVRLPHQVSHSHPHPHHRTHRHSFQPYSHPSSTSVSRAASPASSHSELSDDEYAHPSSRRHSTSSRRPSTSSRRPSSSSCHPYGTSSRPSSSSHPISSTHVRQGSNASNTYLGLSTSSVLEPMEHLSLAHPRPTMEQLSSTHVRQGSNASNTYLGLSTSSVLEPMEHLSLAHPRPTMEQLQFTHGSNPTSPLCRISRAQSPINLPSLRLSAPAMALPPPQPSSRHVAVEDTEMDEDRPLERSQSTPSLSTAPERWATYQREKHRSRVEGQVNNHNARETLPTLIQRNSSFSSVASSSFEPATQSNLQHSSNAPSTAPSSLTEPDTGCHRGRLELILNGDNALHHSCHQTNHADPPRRTLPPLSSLTKSCGPIMTFPSVTSSKSRSAPQSRVNSPPSSPRLVALPPLVSVPNLERSRSMNHHYRGTWEPVSSWESSRVSGNGHSGSTGMAGSAPAVDDHRSIQRGNLKSFGSKRRDSSTSAPRRKNQFGLQMTPIEHAAPYPAPAMNSATAAAGSNHRGYTQQPHARGLAGPPTTVPHSSGSSSVFASAGHSRAGSLGSLASSSPGGHAPLAQETTREREPRARGGPASNGDGDGDDVDGDGDGNGDGDDDEMAMADDAHDEGLVIRPRRKHAAKLPPPASSAGPTPARVPGLNPHRPPPSAASRFRPPIIEPPPAPGPLHQPTVIE</sequence>
<dbReference type="AlphaFoldDB" id="A0A2N5W7E0"/>
<feature type="region of interest" description="Disordered" evidence="13">
    <location>
        <begin position="806"/>
        <end position="831"/>
    </location>
</feature>
<feature type="region of interest" description="Disordered" evidence="13">
    <location>
        <begin position="643"/>
        <end position="714"/>
    </location>
</feature>
<evidence type="ECO:0000256" key="10">
    <source>
        <dbReference type="ARBA" id="ARBA00023242"/>
    </source>
</evidence>
<dbReference type="GO" id="GO:0000433">
    <property type="term" value="P:carbon catabolite repression of transcription from RNA polymerase II promoter by glucose"/>
    <property type="evidence" value="ECO:0007669"/>
    <property type="project" value="TreeGrafter"/>
</dbReference>
<protein>
    <recommendedName>
        <fullName evidence="14">C2H2-type domain-containing protein</fullName>
    </recommendedName>
</protein>
<evidence type="ECO:0000256" key="8">
    <source>
        <dbReference type="ARBA" id="ARBA00023125"/>
    </source>
</evidence>
<feature type="compositionally biased region" description="Low complexity" evidence="13">
    <location>
        <begin position="92"/>
        <end position="102"/>
    </location>
</feature>
<feature type="compositionally biased region" description="Basic and acidic residues" evidence="13">
    <location>
        <begin position="50"/>
        <end position="77"/>
    </location>
</feature>
<dbReference type="SMART" id="SM00355">
    <property type="entry name" value="ZnF_C2H2"/>
    <property type="match status" value="2"/>
</dbReference>
<feature type="compositionally biased region" description="Polar residues" evidence="13">
    <location>
        <begin position="275"/>
        <end position="284"/>
    </location>
</feature>
<feature type="compositionally biased region" description="Low complexity" evidence="13">
    <location>
        <begin position="935"/>
        <end position="944"/>
    </location>
</feature>
<dbReference type="PROSITE" id="PS50157">
    <property type="entry name" value="ZINC_FINGER_C2H2_2"/>
    <property type="match status" value="2"/>
</dbReference>
<proteinExistence type="inferred from homology"/>
<dbReference type="PANTHER" id="PTHR47428:SF1">
    <property type="entry name" value="REGULATORY PROTEIN MIG1-RELATED"/>
    <property type="match status" value="1"/>
</dbReference>
<feature type="compositionally biased region" description="Pro residues" evidence="13">
    <location>
        <begin position="1101"/>
        <end position="1111"/>
    </location>
</feature>
<feature type="compositionally biased region" description="Polar residues" evidence="13">
    <location>
        <begin position="457"/>
        <end position="478"/>
    </location>
</feature>
<dbReference type="GO" id="GO:0005737">
    <property type="term" value="C:cytoplasm"/>
    <property type="evidence" value="ECO:0007669"/>
    <property type="project" value="TreeGrafter"/>
</dbReference>
<dbReference type="PANTHER" id="PTHR47428">
    <property type="entry name" value="REGULATORY PROTEIN MIG1-RELATED"/>
    <property type="match status" value="1"/>
</dbReference>
<evidence type="ECO:0000256" key="6">
    <source>
        <dbReference type="ARBA" id="ARBA00022833"/>
    </source>
</evidence>
<keyword evidence="8" id="KW-0238">DNA-binding</keyword>
<evidence type="ECO:0000259" key="14">
    <source>
        <dbReference type="PROSITE" id="PS50157"/>
    </source>
</evidence>
<feature type="compositionally biased region" description="Polar residues" evidence="13">
    <location>
        <begin position="533"/>
        <end position="542"/>
    </location>
</feature>
<evidence type="ECO:0000256" key="1">
    <source>
        <dbReference type="ARBA" id="ARBA00004123"/>
    </source>
</evidence>
<evidence type="ECO:0000256" key="13">
    <source>
        <dbReference type="SAM" id="MobiDB-lite"/>
    </source>
</evidence>
<keyword evidence="4" id="KW-0677">Repeat</keyword>
<feature type="region of interest" description="Disordered" evidence="13">
    <location>
        <begin position="726"/>
        <end position="759"/>
    </location>
</feature>
<keyword evidence="16" id="KW-1185">Reference proteome</keyword>
<evidence type="ECO:0000256" key="2">
    <source>
        <dbReference type="ARBA" id="ARBA00022491"/>
    </source>
</evidence>
<feature type="compositionally biased region" description="Acidic residues" evidence="13">
    <location>
        <begin position="1024"/>
        <end position="1046"/>
    </location>
</feature>
<keyword evidence="6" id="KW-0862">Zinc</keyword>
<dbReference type="Pfam" id="PF00096">
    <property type="entry name" value="zf-C2H2"/>
    <property type="match status" value="2"/>
</dbReference>
<dbReference type="PROSITE" id="PS00028">
    <property type="entry name" value="ZINC_FINGER_C2H2_1"/>
    <property type="match status" value="2"/>
</dbReference>
<feature type="compositionally biased region" description="Basic residues" evidence="13">
    <location>
        <begin position="78"/>
        <end position="91"/>
    </location>
</feature>
<feature type="compositionally biased region" description="Polar residues" evidence="13">
    <location>
        <begin position="179"/>
        <end position="189"/>
    </location>
</feature>
<feature type="domain" description="C2H2-type" evidence="14">
    <location>
        <begin position="58"/>
        <end position="87"/>
    </location>
</feature>
<reference evidence="15 16" key="1">
    <citation type="submission" date="2017-11" db="EMBL/GenBank/DDBJ databases">
        <title>De novo assembly and phasing of dikaryotic genomes from two isolates of Puccinia coronata f. sp. avenae, the causal agent of oat crown rust.</title>
        <authorList>
            <person name="Miller M.E."/>
            <person name="Zhang Y."/>
            <person name="Omidvar V."/>
            <person name="Sperschneider J."/>
            <person name="Schwessinger B."/>
            <person name="Raley C."/>
            <person name="Palmer J.M."/>
            <person name="Garnica D."/>
            <person name="Upadhyaya N."/>
            <person name="Rathjen J."/>
            <person name="Taylor J.M."/>
            <person name="Park R.F."/>
            <person name="Dodds P.N."/>
            <person name="Hirsch C.D."/>
            <person name="Kianian S.F."/>
            <person name="Figueroa M."/>
        </authorList>
    </citation>
    <scope>NUCLEOTIDE SEQUENCE [LARGE SCALE GENOMIC DNA]</scope>
    <source>
        <strain evidence="15">12NC29</strain>
    </source>
</reference>
<evidence type="ECO:0000313" key="15">
    <source>
        <dbReference type="EMBL" id="PLW58108.1"/>
    </source>
</evidence>
<feature type="compositionally biased region" description="Polar residues" evidence="13">
    <location>
        <begin position="673"/>
        <end position="682"/>
    </location>
</feature>
<dbReference type="GO" id="GO:0008270">
    <property type="term" value="F:zinc ion binding"/>
    <property type="evidence" value="ECO:0007669"/>
    <property type="project" value="UniProtKB-KW"/>
</dbReference>
<dbReference type="EMBL" id="PGCJ01000005">
    <property type="protein sequence ID" value="PLW58108.1"/>
    <property type="molecule type" value="Genomic_DNA"/>
</dbReference>
<keyword evidence="9" id="KW-0804">Transcription</keyword>
<evidence type="ECO:0000256" key="11">
    <source>
        <dbReference type="ARBA" id="ARBA00038023"/>
    </source>
</evidence>
<feature type="region of interest" description="Disordered" evidence="13">
    <location>
        <begin position="366"/>
        <end position="542"/>
    </location>
</feature>
<evidence type="ECO:0000256" key="7">
    <source>
        <dbReference type="ARBA" id="ARBA00023015"/>
    </source>
</evidence>
<dbReference type="GO" id="GO:0000978">
    <property type="term" value="F:RNA polymerase II cis-regulatory region sequence-specific DNA binding"/>
    <property type="evidence" value="ECO:0007669"/>
    <property type="project" value="TreeGrafter"/>
</dbReference>
<comment type="similarity">
    <text evidence="11">Belongs to the creA/MIG C2H2-type zinc-finger protein family.</text>
</comment>
<keyword evidence="10" id="KW-0539">Nucleus</keyword>
<dbReference type="SUPFAM" id="SSF57667">
    <property type="entry name" value="beta-beta-alpha zinc fingers"/>
    <property type="match status" value="1"/>
</dbReference>
<evidence type="ECO:0000256" key="12">
    <source>
        <dbReference type="PROSITE-ProRule" id="PRU00042"/>
    </source>
</evidence>
<dbReference type="InterPro" id="IPR036236">
    <property type="entry name" value="Znf_C2H2_sf"/>
</dbReference>
<gene>
    <name evidence="15" type="ORF">PCANC_04117</name>
</gene>
<feature type="region of interest" description="Disordered" evidence="13">
    <location>
        <begin position="209"/>
        <end position="329"/>
    </location>
</feature>
<dbReference type="OrthoDB" id="654211at2759"/>
<feature type="domain" description="C2H2-type" evidence="14">
    <location>
        <begin position="30"/>
        <end position="57"/>
    </location>
</feature>
<feature type="compositionally biased region" description="Polar residues" evidence="13">
    <location>
        <begin position="863"/>
        <end position="880"/>
    </location>
</feature>
<evidence type="ECO:0000256" key="4">
    <source>
        <dbReference type="ARBA" id="ARBA00022737"/>
    </source>
</evidence>
<feature type="compositionally biased region" description="Polar residues" evidence="13">
    <location>
        <begin position="217"/>
        <end position="230"/>
    </location>
</feature>
<name>A0A2N5W7E0_9BASI</name>
<accession>A0A2N5W7E0</accession>
<keyword evidence="7" id="KW-0805">Transcription regulation</keyword>
<dbReference type="GO" id="GO:0005634">
    <property type="term" value="C:nucleus"/>
    <property type="evidence" value="ECO:0007669"/>
    <property type="project" value="UniProtKB-SubCell"/>
</dbReference>
<dbReference type="Gene3D" id="3.30.160.60">
    <property type="entry name" value="Classic Zinc Finger"/>
    <property type="match status" value="2"/>
</dbReference>
<feature type="compositionally biased region" description="Basic residues" evidence="13">
    <location>
        <begin position="441"/>
        <end position="455"/>
    </location>
</feature>
<dbReference type="InterPro" id="IPR051007">
    <property type="entry name" value="creA/MIG_C2H2-ZnF"/>
</dbReference>
<comment type="subcellular location">
    <subcellularLocation>
        <location evidence="1">Nucleus</location>
    </subcellularLocation>
</comment>
<keyword evidence="5 12" id="KW-0863">Zinc-finger</keyword>
<evidence type="ECO:0000256" key="5">
    <source>
        <dbReference type="ARBA" id="ARBA00022771"/>
    </source>
</evidence>
<organism evidence="15 16">
    <name type="scientific">Puccinia coronata f. sp. avenae</name>
    <dbReference type="NCBI Taxonomy" id="200324"/>
    <lineage>
        <taxon>Eukaryota</taxon>
        <taxon>Fungi</taxon>
        <taxon>Dikarya</taxon>
        <taxon>Basidiomycota</taxon>
        <taxon>Pucciniomycotina</taxon>
        <taxon>Pucciniomycetes</taxon>
        <taxon>Pucciniales</taxon>
        <taxon>Pucciniaceae</taxon>
        <taxon>Puccinia</taxon>
    </lineage>
</organism>